<keyword evidence="2" id="KW-1185">Reference proteome</keyword>
<protein>
    <submittedName>
        <fullName evidence="1">Uncharacterized protein</fullName>
    </submittedName>
</protein>
<proteinExistence type="predicted"/>
<dbReference type="Proteomes" id="UP000683925">
    <property type="component" value="Unassembled WGS sequence"/>
</dbReference>
<comment type="caution">
    <text evidence="1">The sequence shown here is derived from an EMBL/GenBank/DDBJ whole genome shotgun (WGS) entry which is preliminary data.</text>
</comment>
<gene>
    <name evidence="1" type="ORF">POCTA_138.1.T0290381</name>
</gene>
<organism evidence="1 2">
    <name type="scientific">Paramecium octaurelia</name>
    <dbReference type="NCBI Taxonomy" id="43137"/>
    <lineage>
        <taxon>Eukaryota</taxon>
        <taxon>Sar</taxon>
        <taxon>Alveolata</taxon>
        <taxon>Ciliophora</taxon>
        <taxon>Intramacronucleata</taxon>
        <taxon>Oligohymenophorea</taxon>
        <taxon>Peniculida</taxon>
        <taxon>Parameciidae</taxon>
        <taxon>Paramecium</taxon>
    </lineage>
</organism>
<name>A0A8S1TSC2_PAROT</name>
<dbReference type="EMBL" id="CAJJDP010000029">
    <property type="protein sequence ID" value="CAD8154834.1"/>
    <property type="molecule type" value="Genomic_DNA"/>
</dbReference>
<sequence length="59" mass="6940">MQKNLHQKALLQRSKANLNKPKYRAIKVNSANKQLGINQVKQDQIIYIEIQYVHHKNSN</sequence>
<reference evidence="1" key="1">
    <citation type="submission" date="2021-01" db="EMBL/GenBank/DDBJ databases">
        <authorList>
            <consortium name="Genoscope - CEA"/>
            <person name="William W."/>
        </authorList>
    </citation>
    <scope>NUCLEOTIDE SEQUENCE</scope>
</reference>
<evidence type="ECO:0000313" key="2">
    <source>
        <dbReference type="Proteomes" id="UP000683925"/>
    </source>
</evidence>
<accession>A0A8S1TSC2</accession>
<evidence type="ECO:0000313" key="1">
    <source>
        <dbReference type="EMBL" id="CAD8154834.1"/>
    </source>
</evidence>
<dbReference type="AlphaFoldDB" id="A0A8S1TSC2"/>